<name>A0A7W7MG96_9ACTN</name>
<protein>
    <recommendedName>
        <fullName evidence="6">Helix-turn-helix domain-containing protein</fullName>
    </recommendedName>
</protein>
<proteinExistence type="predicted"/>
<dbReference type="EMBL" id="JACHNC010000001">
    <property type="protein sequence ID" value="MBB4749164.1"/>
    <property type="molecule type" value="Genomic_DNA"/>
</dbReference>
<dbReference type="Proteomes" id="UP000631312">
    <property type="component" value="Unassembled WGS sequence"/>
</dbReference>
<evidence type="ECO:0000313" key="3">
    <source>
        <dbReference type="EMBL" id="MBB4749164.1"/>
    </source>
</evidence>
<sequence length="265" mass="28785">MTQSALTPPDIGVTVGAWNALVRRARLGRERKGVALTFSSYADADGTGIHCGVARLAVDCEIGYSTARRYLAWMRVVGLIELVRHGNFRRGLSDEYRLVLGTQLLEHIDLPDPAAYDRMRDEIRNRNRAGSSDRTIRAKHLRSPEQSAEPEPQPEPSAPTQVSADTGHLRSPGTPSALTQDEPPPSLTTYPKELTSPDTGGNLGTDAAGPRVREKPRNSIPPMPELRSPFGRGDRAAEAIAEARERRAAAIAAHQARQHAAEVAP</sequence>
<keyword evidence="5" id="KW-1185">Reference proteome</keyword>
<comment type="caution">
    <text evidence="3">The sequence shown here is derived from an EMBL/GenBank/DDBJ whole genome shotgun (WGS) entry which is preliminary data.</text>
</comment>
<reference evidence="2 5" key="2">
    <citation type="submission" date="2021-01" db="EMBL/GenBank/DDBJ databases">
        <title>Whole genome shotgun sequence of Actinoplanes lobatus NBRC 12513.</title>
        <authorList>
            <person name="Komaki H."/>
            <person name="Tamura T."/>
        </authorList>
    </citation>
    <scope>NUCLEOTIDE SEQUENCE [LARGE SCALE GENOMIC DNA]</scope>
    <source>
        <strain evidence="2 5">NBRC 12513</strain>
    </source>
</reference>
<accession>A0A7W7MG96</accession>
<evidence type="ECO:0000313" key="4">
    <source>
        <dbReference type="Proteomes" id="UP000590511"/>
    </source>
</evidence>
<feature type="region of interest" description="Disordered" evidence="1">
    <location>
        <begin position="122"/>
        <end position="237"/>
    </location>
</feature>
<dbReference type="AlphaFoldDB" id="A0A7W7MG96"/>
<evidence type="ECO:0008006" key="6">
    <source>
        <dbReference type="Google" id="ProtNLM"/>
    </source>
</evidence>
<evidence type="ECO:0000313" key="5">
    <source>
        <dbReference type="Proteomes" id="UP000631312"/>
    </source>
</evidence>
<dbReference type="Proteomes" id="UP000590511">
    <property type="component" value="Unassembled WGS sequence"/>
</dbReference>
<dbReference type="EMBL" id="BOMP01000214">
    <property type="protein sequence ID" value="GIE46441.1"/>
    <property type="molecule type" value="Genomic_DNA"/>
</dbReference>
<dbReference type="RefSeq" id="WP_188121529.1">
    <property type="nucleotide sequence ID" value="NZ_BOMP01000214.1"/>
</dbReference>
<reference evidence="3 4" key="1">
    <citation type="submission" date="2020-08" db="EMBL/GenBank/DDBJ databases">
        <title>Sequencing the genomes of 1000 actinobacteria strains.</title>
        <authorList>
            <person name="Klenk H.-P."/>
        </authorList>
    </citation>
    <scope>NUCLEOTIDE SEQUENCE [LARGE SCALE GENOMIC DNA]</scope>
    <source>
        <strain evidence="3 4">DSM 43150</strain>
    </source>
</reference>
<evidence type="ECO:0000256" key="1">
    <source>
        <dbReference type="SAM" id="MobiDB-lite"/>
    </source>
</evidence>
<gene>
    <name evidence="2" type="ORF">Alo02nite_93390</name>
    <name evidence="3" type="ORF">BJ964_003325</name>
</gene>
<organism evidence="3 4">
    <name type="scientific">Actinoplanes lobatus</name>
    <dbReference type="NCBI Taxonomy" id="113568"/>
    <lineage>
        <taxon>Bacteria</taxon>
        <taxon>Bacillati</taxon>
        <taxon>Actinomycetota</taxon>
        <taxon>Actinomycetes</taxon>
        <taxon>Micromonosporales</taxon>
        <taxon>Micromonosporaceae</taxon>
        <taxon>Actinoplanes</taxon>
    </lineage>
</organism>
<evidence type="ECO:0000313" key="2">
    <source>
        <dbReference type="EMBL" id="GIE46441.1"/>
    </source>
</evidence>